<name>A0ABU4AJR0_9HYPH</name>
<evidence type="ECO:0000313" key="2">
    <source>
        <dbReference type="Proteomes" id="UP001185659"/>
    </source>
</evidence>
<dbReference type="EMBL" id="JAWLIP010000003">
    <property type="protein sequence ID" value="MDV6226371.1"/>
    <property type="molecule type" value="Genomic_DNA"/>
</dbReference>
<sequence length="94" mass="10660">MRDKFAKQLLDATHKLDELSANEVQILLRRAALRIDNRTHEAGKTILIPEAMELVDDFAREHSMSRDEATNAILIDWGVSAGRIEIDDLSDDED</sequence>
<proteinExistence type="predicted"/>
<gene>
    <name evidence="1" type="ORF">R2G56_08750</name>
</gene>
<organism evidence="1 2">
    <name type="scientific">Nitratireductor aquimarinus</name>
    <dbReference type="NCBI Taxonomy" id="889300"/>
    <lineage>
        <taxon>Bacteria</taxon>
        <taxon>Pseudomonadati</taxon>
        <taxon>Pseudomonadota</taxon>
        <taxon>Alphaproteobacteria</taxon>
        <taxon>Hyphomicrobiales</taxon>
        <taxon>Phyllobacteriaceae</taxon>
        <taxon>Nitratireductor</taxon>
    </lineage>
</organism>
<dbReference type="RefSeq" id="WP_317089678.1">
    <property type="nucleotide sequence ID" value="NZ_JAWJDW010000013.1"/>
</dbReference>
<evidence type="ECO:0000313" key="1">
    <source>
        <dbReference type="EMBL" id="MDV6226371.1"/>
    </source>
</evidence>
<dbReference type="Proteomes" id="UP001185659">
    <property type="component" value="Unassembled WGS sequence"/>
</dbReference>
<reference evidence="1 2" key="1">
    <citation type="submission" date="2023-10" db="EMBL/GenBank/DDBJ databases">
        <authorList>
            <person name="Venkata Ramana C."/>
            <person name="Sasikala C."/>
            <person name="Dhurka M."/>
        </authorList>
    </citation>
    <scope>NUCLEOTIDE SEQUENCE [LARGE SCALE GENOMIC DNA]</scope>
    <source>
        <strain evidence="1 2">KCTC 32151</strain>
    </source>
</reference>
<keyword evidence="2" id="KW-1185">Reference proteome</keyword>
<evidence type="ECO:0008006" key="3">
    <source>
        <dbReference type="Google" id="ProtNLM"/>
    </source>
</evidence>
<comment type="caution">
    <text evidence="1">The sequence shown here is derived from an EMBL/GenBank/DDBJ whole genome shotgun (WGS) entry which is preliminary data.</text>
</comment>
<accession>A0ABU4AJR0</accession>
<protein>
    <recommendedName>
        <fullName evidence="3">Ribbon-helix-helix protein, copG family</fullName>
    </recommendedName>
</protein>